<dbReference type="AlphaFoldDB" id="A0A7S3LTL2"/>
<evidence type="ECO:0000313" key="2">
    <source>
        <dbReference type="EMBL" id="CAE0439732.1"/>
    </source>
</evidence>
<proteinExistence type="predicted"/>
<feature type="transmembrane region" description="Helical" evidence="1">
    <location>
        <begin position="122"/>
        <end position="146"/>
    </location>
</feature>
<accession>A0A7S3LTL2</accession>
<name>A0A7S3LTL2_9STRA</name>
<organism evidence="2">
    <name type="scientific">Aplanochytrium stocchinoi</name>
    <dbReference type="NCBI Taxonomy" id="215587"/>
    <lineage>
        <taxon>Eukaryota</taxon>
        <taxon>Sar</taxon>
        <taxon>Stramenopiles</taxon>
        <taxon>Bigyra</taxon>
        <taxon>Labyrinthulomycetes</taxon>
        <taxon>Thraustochytrida</taxon>
        <taxon>Thraustochytriidae</taxon>
        <taxon>Aplanochytrium</taxon>
    </lineage>
</organism>
<evidence type="ECO:0000256" key="1">
    <source>
        <dbReference type="SAM" id="Phobius"/>
    </source>
</evidence>
<sequence>MIPHISATTELPLMVIRERRSCMSTDTKFPTDMSLPIGGYSLSEEERVQKIQAVNQAWFRYVYGPNRWMINVYKIACSVGLIVIITGFPFGFNFDGSDDTKLRIGPNGTLEYGDLDINMDSLYIGLGLVVAGFFIMLFGFGFAVSYGKTAVLNKMDAQLWIQRELLNKPIGNTQWQLEKVHTTIMANTGAEVGNLYGIVIYPLITEAV</sequence>
<gene>
    <name evidence="2" type="ORF">ASTO00021_LOCUS9907</name>
</gene>
<dbReference type="EMBL" id="HBIN01013131">
    <property type="protein sequence ID" value="CAE0439732.1"/>
    <property type="molecule type" value="Transcribed_RNA"/>
</dbReference>
<feature type="transmembrane region" description="Helical" evidence="1">
    <location>
        <begin position="72"/>
        <end position="92"/>
    </location>
</feature>
<reference evidence="2" key="1">
    <citation type="submission" date="2021-01" db="EMBL/GenBank/DDBJ databases">
        <authorList>
            <person name="Corre E."/>
            <person name="Pelletier E."/>
            <person name="Niang G."/>
            <person name="Scheremetjew M."/>
            <person name="Finn R."/>
            <person name="Kale V."/>
            <person name="Holt S."/>
            <person name="Cochrane G."/>
            <person name="Meng A."/>
            <person name="Brown T."/>
            <person name="Cohen L."/>
        </authorList>
    </citation>
    <scope>NUCLEOTIDE SEQUENCE</scope>
    <source>
        <strain evidence="2">GSBS06</strain>
    </source>
</reference>
<protein>
    <submittedName>
        <fullName evidence="2">Uncharacterized protein</fullName>
    </submittedName>
</protein>
<keyword evidence="1" id="KW-0812">Transmembrane</keyword>
<keyword evidence="1" id="KW-1133">Transmembrane helix</keyword>
<keyword evidence="1" id="KW-0472">Membrane</keyword>